<evidence type="ECO:0000256" key="1">
    <source>
        <dbReference type="SAM" id="Phobius"/>
    </source>
</evidence>
<organism evidence="2 3">
    <name type="scientific">Paraglomus occultum</name>
    <dbReference type="NCBI Taxonomy" id="144539"/>
    <lineage>
        <taxon>Eukaryota</taxon>
        <taxon>Fungi</taxon>
        <taxon>Fungi incertae sedis</taxon>
        <taxon>Mucoromycota</taxon>
        <taxon>Glomeromycotina</taxon>
        <taxon>Glomeromycetes</taxon>
        <taxon>Paraglomerales</taxon>
        <taxon>Paraglomeraceae</taxon>
        <taxon>Paraglomus</taxon>
    </lineage>
</organism>
<keyword evidence="1" id="KW-1133">Transmembrane helix</keyword>
<accession>A0A9N8VQ66</accession>
<dbReference type="InterPro" id="IPR045325">
    <property type="entry name" value="TMEM70/TMEM186/TMEM223"/>
</dbReference>
<dbReference type="OrthoDB" id="5950063at2759"/>
<keyword evidence="1" id="KW-0472">Membrane</keyword>
<keyword evidence="3" id="KW-1185">Reference proteome</keyword>
<evidence type="ECO:0000313" key="2">
    <source>
        <dbReference type="EMBL" id="CAG8456071.1"/>
    </source>
</evidence>
<protein>
    <submittedName>
        <fullName evidence="2">3874_t:CDS:1</fullName>
    </submittedName>
</protein>
<dbReference type="InterPro" id="IPR026100">
    <property type="entry name" value="Tmem223"/>
</dbReference>
<sequence length="231" mass="27217">MHHHRLFLSSRTVYSIHLHVTCFSTTWSKSRPFSSLTLQNEAVLKRSLQNLRYRLKREDVVVYKAPESTNKFSWAFHGVAVVQFIFWTNIADLYWRLSLKNEREPEKFEKRLLYSGGMLLAGLVASASLILIPSRTITYIKVLKGGVRAEFETGRKLLPNKKRIVPVKNLYLRQRLYTRQGETGYDKKMSFAKPLLLREEGKRMPYFLDRSGEFYEPKAFDAIFWTKENRK</sequence>
<evidence type="ECO:0000313" key="3">
    <source>
        <dbReference type="Proteomes" id="UP000789572"/>
    </source>
</evidence>
<dbReference type="PANTHER" id="PTHR14549:SF2">
    <property type="entry name" value="TRANSMEMBRANE PROTEIN 223"/>
    <property type="match status" value="1"/>
</dbReference>
<dbReference type="PANTHER" id="PTHR14549">
    <property type="entry name" value="TRANSMEMBRANE PROTEIN 223"/>
    <property type="match status" value="1"/>
</dbReference>
<feature type="transmembrane region" description="Helical" evidence="1">
    <location>
        <begin position="72"/>
        <end position="91"/>
    </location>
</feature>
<gene>
    <name evidence="2" type="ORF">POCULU_LOCUS306</name>
</gene>
<dbReference type="Proteomes" id="UP000789572">
    <property type="component" value="Unassembled WGS sequence"/>
</dbReference>
<reference evidence="2" key="1">
    <citation type="submission" date="2021-06" db="EMBL/GenBank/DDBJ databases">
        <authorList>
            <person name="Kallberg Y."/>
            <person name="Tangrot J."/>
            <person name="Rosling A."/>
        </authorList>
    </citation>
    <scope>NUCLEOTIDE SEQUENCE</scope>
    <source>
        <strain evidence="2">IA702</strain>
    </source>
</reference>
<proteinExistence type="predicted"/>
<dbReference type="GO" id="GO:0005739">
    <property type="term" value="C:mitochondrion"/>
    <property type="evidence" value="ECO:0007669"/>
    <property type="project" value="TreeGrafter"/>
</dbReference>
<name>A0A9N8VQ66_9GLOM</name>
<dbReference type="Pfam" id="PF06979">
    <property type="entry name" value="TMEM70"/>
    <property type="match status" value="1"/>
</dbReference>
<dbReference type="EMBL" id="CAJVPJ010000015">
    <property type="protein sequence ID" value="CAG8456071.1"/>
    <property type="molecule type" value="Genomic_DNA"/>
</dbReference>
<keyword evidence="1" id="KW-0812">Transmembrane</keyword>
<comment type="caution">
    <text evidence="2">The sequence shown here is derived from an EMBL/GenBank/DDBJ whole genome shotgun (WGS) entry which is preliminary data.</text>
</comment>
<dbReference type="AlphaFoldDB" id="A0A9N8VQ66"/>
<feature type="transmembrane region" description="Helical" evidence="1">
    <location>
        <begin position="112"/>
        <end position="132"/>
    </location>
</feature>